<dbReference type="AlphaFoldDB" id="A0A841R7H2"/>
<dbReference type="PANTHER" id="PTHR33908">
    <property type="entry name" value="MANNOSYLTRANSFERASE YKCB-RELATED"/>
    <property type="match status" value="1"/>
</dbReference>
<evidence type="ECO:0000256" key="8">
    <source>
        <dbReference type="SAM" id="Phobius"/>
    </source>
</evidence>
<keyword evidence="11" id="KW-1185">Reference proteome</keyword>
<feature type="transmembrane region" description="Helical" evidence="8">
    <location>
        <begin position="120"/>
        <end position="138"/>
    </location>
</feature>
<dbReference type="InterPro" id="IPR050297">
    <property type="entry name" value="LipidA_mod_glycosyltrf_83"/>
</dbReference>
<keyword evidence="6 8" id="KW-1133">Transmembrane helix</keyword>
<evidence type="ECO:0000256" key="3">
    <source>
        <dbReference type="ARBA" id="ARBA00022676"/>
    </source>
</evidence>
<evidence type="ECO:0000313" key="11">
    <source>
        <dbReference type="Proteomes" id="UP000587760"/>
    </source>
</evidence>
<evidence type="ECO:0000256" key="7">
    <source>
        <dbReference type="ARBA" id="ARBA00023136"/>
    </source>
</evidence>
<dbReference type="InterPro" id="IPR038731">
    <property type="entry name" value="RgtA/B/C-like"/>
</dbReference>
<dbReference type="Pfam" id="PF13231">
    <property type="entry name" value="PMT_2"/>
    <property type="match status" value="1"/>
</dbReference>
<feature type="transmembrane region" description="Helical" evidence="8">
    <location>
        <begin position="335"/>
        <end position="353"/>
    </location>
</feature>
<keyword evidence="7 8" id="KW-0472">Membrane</keyword>
<dbReference type="GO" id="GO:0009103">
    <property type="term" value="P:lipopolysaccharide biosynthetic process"/>
    <property type="evidence" value="ECO:0007669"/>
    <property type="project" value="UniProtKB-ARBA"/>
</dbReference>
<reference evidence="10 11" key="1">
    <citation type="submission" date="2020-08" db="EMBL/GenBank/DDBJ databases">
        <title>Genomic Encyclopedia of Type Strains, Phase IV (KMG-IV): sequencing the most valuable type-strain genomes for metagenomic binning, comparative biology and taxonomic classification.</title>
        <authorList>
            <person name="Goeker M."/>
        </authorList>
    </citation>
    <scope>NUCLEOTIDE SEQUENCE [LARGE SCALE GENOMIC DNA]</scope>
    <source>
        <strain evidence="10 11">DSM 2461</strain>
    </source>
</reference>
<dbReference type="Proteomes" id="UP000587760">
    <property type="component" value="Unassembled WGS sequence"/>
</dbReference>
<feature type="transmembrane region" description="Helical" evidence="8">
    <location>
        <begin position="373"/>
        <end position="390"/>
    </location>
</feature>
<evidence type="ECO:0000256" key="2">
    <source>
        <dbReference type="ARBA" id="ARBA00022475"/>
    </source>
</evidence>
<comment type="subcellular location">
    <subcellularLocation>
        <location evidence="1">Cell membrane</location>
        <topology evidence="1">Multi-pass membrane protein</topology>
    </subcellularLocation>
</comment>
<evidence type="ECO:0000256" key="6">
    <source>
        <dbReference type="ARBA" id="ARBA00022989"/>
    </source>
</evidence>
<keyword evidence="5 8" id="KW-0812">Transmembrane</keyword>
<keyword evidence="4 10" id="KW-0808">Transferase</keyword>
<feature type="transmembrane region" description="Helical" evidence="8">
    <location>
        <begin position="173"/>
        <end position="201"/>
    </location>
</feature>
<comment type="caution">
    <text evidence="10">The sequence shown here is derived from an EMBL/GenBank/DDBJ whole genome shotgun (WGS) entry which is preliminary data.</text>
</comment>
<sequence length="538" mass="61602">MKGKILKENHYVLLFAALWFTINLLFLQSYPFVHTDEPWLSGLTRSIMESGSLSATEDFFDLYPRHPHAIKILYHLLQIPLIALFGYGIFSVRLLSLLAGVLTIPLFFRLLKNVYPESPGGLRFIILLIMSVDIQFLYGTHMARQESLLLLLEITSLVILTEKNLPALRRGMLAGLIIGAATAIHPNAFIIAWPAGLYLLISIIKNYLPRARRKADRSLKEGLLFLVGAAIPALAVVLISFYFNPSFIGDYRAYGEPLGVLDPTDVKWLRLPGYYKKLFLRIGGTYHTPPVYLQMVLFPFFLVADFIRNRSWLNGAGFFGFNIALALIGKYSQPSIIFLLPFYYLAAAGSLGWIFEVYKRKSKGVTARAKRRLFLFPAIVLLSATAFFSFRDITGEKESFATFLKELKKSVPSDGVLLGNLYGEYLTGEEGRFYDWRNLSFLNESELTLENYLDMRSIEYIVLSDELDFIYRNRPVWNVLYGNIAHWYPQMLELVEKKGTLIDGFNSPGYGVRIAPYRYRRDWHVRIYRIDQSDSISE</sequence>
<name>A0A841R7H2_9SPIO</name>
<evidence type="ECO:0000313" key="10">
    <source>
        <dbReference type="EMBL" id="MBB6479776.1"/>
    </source>
</evidence>
<accession>A0A841R7H2</accession>
<feature type="transmembrane region" description="Helical" evidence="8">
    <location>
        <begin position="291"/>
        <end position="307"/>
    </location>
</feature>
<keyword evidence="3" id="KW-0328">Glycosyltransferase</keyword>
<dbReference type="RefSeq" id="WP_184745303.1">
    <property type="nucleotide sequence ID" value="NZ_JACHGJ010000002.1"/>
</dbReference>
<evidence type="ECO:0000256" key="5">
    <source>
        <dbReference type="ARBA" id="ARBA00022692"/>
    </source>
</evidence>
<protein>
    <submittedName>
        <fullName evidence="10">4-amino-4-deoxy-L-arabinose transferase-like glycosyltransferase</fullName>
    </submittedName>
</protein>
<organism evidence="10 11">
    <name type="scientific">Spirochaeta isovalerica</name>
    <dbReference type="NCBI Taxonomy" id="150"/>
    <lineage>
        <taxon>Bacteria</taxon>
        <taxon>Pseudomonadati</taxon>
        <taxon>Spirochaetota</taxon>
        <taxon>Spirochaetia</taxon>
        <taxon>Spirochaetales</taxon>
        <taxon>Spirochaetaceae</taxon>
        <taxon>Spirochaeta</taxon>
    </lineage>
</organism>
<feature type="transmembrane region" description="Helical" evidence="8">
    <location>
        <begin position="81"/>
        <end position="108"/>
    </location>
</feature>
<evidence type="ECO:0000259" key="9">
    <source>
        <dbReference type="Pfam" id="PF13231"/>
    </source>
</evidence>
<dbReference type="PANTHER" id="PTHR33908:SF11">
    <property type="entry name" value="MEMBRANE PROTEIN"/>
    <property type="match status" value="1"/>
</dbReference>
<gene>
    <name evidence="10" type="ORF">HNR50_001434</name>
</gene>
<dbReference type="GO" id="GO:0016763">
    <property type="term" value="F:pentosyltransferase activity"/>
    <property type="evidence" value="ECO:0007669"/>
    <property type="project" value="TreeGrafter"/>
</dbReference>
<evidence type="ECO:0000256" key="4">
    <source>
        <dbReference type="ARBA" id="ARBA00022679"/>
    </source>
</evidence>
<feature type="transmembrane region" description="Helical" evidence="8">
    <location>
        <begin position="12"/>
        <end position="33"/>
    </location>
</feature>
<evidence type="ECO:0000256" key="1">
    <source>
        <dbReference type="ARBA" id="ARBA00004651"/>
    </source>
</evidence>
<proteinExistence type="predicted"/>
<feature type="transmembrane region" description="Helical" evidence="8">
    <location>
        <begin position="312"/>
        <end position="329"/>
    </location>
</feature>
<dbReference type="GO" id="GO:0005886">
    <property type="term" value="C:plasma membrane"/>
    <property type="evidence" value="ECO:0007669"/>
    <property type="project" value="UniProtKB-SubCell"/>
</dbReference>
<feature type="transmembrane region" description="Helical" evidence="8">
    <location>
        <begin position="222"/>
        <end position="243"/>
    </location>
</feature>
<feature type="domain" description="Glycosyltransferase RgtA/B/C/D-like" evidence="9">
    <location>
        <begin position="81"/>
        <end position="206"/>
    </location>
</feature>
<dbReference type="EMBL" id="JACHGJ010000002">
    <property type="protein sequence ID" value="MBB6479776.1"/>
    <property type="molecule type" value="Genomic_DNA"/>
</dbReference>
<keyword evidence="2" id="KW-1003">Cell membrane</keyword>